<keyword evidence="1" id="KW-0472">Membrane</keyword>
<evidence type="ECO:0000313" key="2">
    <source>
        <dbReference type="EMBL" id="UVW33759.1"/>
    </source>
</evidence>
<organism evidence="2 3">
    <name type="scientific">SAR92 clade bacterium H455</name>
    <dbReference type="NCBI Taxonomy" id="2974818"/>
    <lineage>
        <taxon>Bacteria</taxon>
        <taxon>Pseudomonadati</taxon>
        <taxon>Pseudomonadota</taxon>
        <taxon>Gammaproteobacteria</taxon>
        <taxon>Cellvibrionales</taxon>
        <taxon>Porticoccaceae</taxon>
        <taxon>SAR92 clade</taxon>
    </lineage>
</organism>
<sequence>MKFHPQKNALIKELHNRNFPVVSLPAQVSSLVLFNPGDRQSEVDRLTDFATMYDVAPPQVGESCYYQSFKEFDFRWERHNEFSTYTVICQRQSETELCRNLFSLIDADWLDRLSGEVIAANHIDLRPTSMASQELQDYFDGKRLVGSKIYDGLATVWTSVQHDDDGFIRTLVVDEGIDALQAGRAIRNLLEIAAYRAMTLLALPIARELIPAVTKLEGQLVGTNAKLNLLKTVEDEQNLMTELIAEATQLEKLVADHNFRFSATQAYFSLTESRLDMLREQKLPTFRTLKQFHVRRFIPAFHTCMSVVKRKEDLSKRISRTTELLNSRLQLSLELQNQRLLASMDKRSALQLRLQQTVEGLSVVAMTYYSMSLIKLVIEPLPVEQYLSMSKTMALAFMTPFVFAGALMLVKRIRNKLEK</sequence>
<reference evidence="2" key="1">
    <citation type="submission" date="2022-08" db="EMBL/GenBank/DDBJ databases">
        <title>Catabolic pathway analysis in culturable SAR92 clade bacteria reveals their overlooked roles in DMSP degradation in coastal seas.</title>
        <authorList>
            <person name="He X."/>
            <person name="Zhang X."/>
            <person name="Zhang Y."/>
        </authorList>
    </citation>
    <scope>NUCLEOTIDE SEQUENCE</scope>
    <source>
        <strain evidence="2">H455</strain>
    </source>
</reference>
<accession>A0ABY5TIX1</accession>
<protein>
    <submittedName>
        <fullName evidence="2">DUF3422 domain-containing protein</fullName>
    </submittedName>
</protein>
<dbReference type="EMBL" id="CP103416">
    <property type="protein sequence ID" value="UVW33759.1"/>
    <property type="molecule type" value="Genomic_DNA"/>
</dbReference>
<gene>
    <name evidence="2" type="ORF">NYF23_06820</name>
</gene>
<feature type="transmembrane region" description="Helical" evidence="1">
    <location>
        <begin position="390"/>
        <end position="410"/>
    </location>
</feature>
<keyword evidence="1" id="KW-0812">Transmembrane</keyword>
<name>A0ABY5TIX1_9GAMM</name>
<evidence type="ECO:0000256" key="1">
    <source>
        <dbReference type="SAM" id="Phobius"/>
    </source>
</evidence>
<proteinExistence type="predicted"/>
<keyword evidence="3" id="KW-1185">Reference proteome</keyword>
<keyword evidence="1" id="KW-1133">Transmembrane helix</keyword>
<dbReference type="InterPro" id="IPR021830">
    <property type="entry name" value="DUF3422"/>
</dbReference>
<dbReference type="Proteomes" id="UP001059934">
    <property type="component" value="Chromosome"/>
</dbReference>
<evidence type="ECO:0000313" key="3">
    <source>
        <dbReference type="Proteomes" id="UP001059934"/>
    </source>
</evidence>
<dbReference type="Pfam" id="PF11902">
    <property type="entry name" value="DUF3422"/>
    <property type="match status" value="1"/>
</dbReference>